<proteinExistence type="predicted"/>
<evidence type="ECO:0000256" key="1">
    <source>
        <dbReference type="SAM" id="MobiDB-lite"/>
    </source>
</evidence>
<reference evidence="2 3" key="1">
    <citation type="submission" date="2019-10" db="EMBL/GenBank/DDBJ databases">
        <title>Isolation and characterization of Methanoculleus sp. Wushi-C6 from a hot spring well.</title>
        <authorList>
            <person name="Chen S.-C."/>
            <person name="Lan Z.-H."/>
            <person name="You Y.-T."/>
            <person name="Lai M.-C."/>
        </authorList>
    </citation>
    <scope>NUCLEOTIDE SEQUENCE [LARGE SCALE GENOMIC DNA]</scope>
    <source>
        <strain evidence="2 3">Wushi-C6</strain>
    </source>
</reference>
<evidence type="ECO:0008006" key="4">
    <source>
        <dbReference type="Google" id="ProtNLM"/>
    </source>
</evidence>
<accession>A0ABU3X0D7</accession>
<comment type="caution">
    <text evidence="2">The sequence shown here is derived from an EMBL/GenBank/DDBJ whole genome shotgun (WGS) entry which is preliminary data.</text>
</comment>
<evidence type="ECO:0000313" key="3">
    <source>
        <dbReference type="Proteomes" id="UP001281203"/>
    </source>
</evidence>
<evidence type="ECO:0000313" key="2">
    <source>
        <dbReference type="EMBL" id="MDV2481509.1"/>
    </source>
</evidence>
<gene>
    <name evidence="2" type="ORF">F8E02_05710</name>
</gene>
<organism evidence="2 3">
    <name type="scientific">Methanoculleus caldifontis</name>
    <dbReference type="NCBI Taxonomy" id="2651577"/>
    <lineage>
        <taxon>Archaea</taxon>
        <taxon>Methanobacteriati</taxon>
        <taxon>Methanobacteriota</taxon>
        <taxon>Stenosarchaea group</taxon>
        <taxon>Methanomicrobia</taxon>
        <taxon>Methanomicrobiales</taxon>
        <taxon>Methanomicrobiaceae</taxon>
        <taxon>Methanoculleus</taxon>
    </lineage>
</organism>
<dbReference type="EMBL" id="WBKO01000001">
    <property type="protein sequence ID" value="MDV2481509.1"/>
    <property type="molecule type" value="Genomic_DNA"/>
</dbReference>
<name>A0ABU3X0D7_9EURY</name>
<sequence>MKRIIAVVMTLFLILPGFAAAAAPWGEQAGSDNPGPGDQERVRAEENSTAGDRVQQRIAENATPRGEEGAPDRDRVRSAVHALLAAENRIGGIGADVSAVAREIENSVRATTPAEEQIRTRNHFIRFLLGGDKEAARMIGEEARQNLERTAELRRAIGNCTCDDEARTMLREQIRAIEWEQKRLETLAEEELQNRGLLSWG</sequence>
<keyword evidence="3" id="KW-1185">Reference proteome</keyword>
<feature type="compositionally biased region" description="Basic and acidic residues" evidence="1">
    <location>
        <begin position="65"/>
        <end position="75"/>
    </location>
</feature>
<protein>
    <recommendedName>
        <fullName evidence="4">DUF5667 domain-containing protein</fullName>
    </recommendedName>
</protein>
<feature type="region of interest" description="Disordered" evidence="1">
    <location>
        <begin position="26"/>
        <end position="75"/>
    </location>
</feature>
<dbReference type="Proteomes" id="UP001281203">
    <property type="component" value="Unassembled WGS sequence"/>
</dbReference>
<dbReference type="RefSeq" id="WP_317064526.1">
    <property type="nucleotide sequence ID" value="NZ_WBKO01000001.1"/>
</dbReference>